<evidence type="ECO:0000259" key="1">
    <source>
        <dbReference type="PROSITE" id="PS50995"/>
    </source>
</evidence>
<dbReference type="GO" id="GO:0003700">
    <property type="term" value="F:DNA-binding transcription factor activity"/>
    <property type="evidence" value="ECO:0007669"/>
    <property type="project" value="InterPro"/>
</dbReference>
<dbReference type="InterPro" id="IPR000835">
    <property type="entry name" value="HTH_MarR-typ"/>
</dbReference>
<dbReference type="InterPro" id="IPR036390">
    <property type="entry name" value="WH_DNA-bd_sf"/>
</dbReference>
<feature type="domain" description="HTH marR-type" evidence="1">
    <location>
        <begin position="13"/>
        <end position="147"/>
    </location>
</feature>
<dbReference type="PANTHER" id="PTHR33164">
    <property type="entry name" value="TRANSCRIPTIONAL REGULATOR, MARR FAMILY"/>
    <property type="match status" value="1"/>
</dbReference>
<dbReference type="Proteomes" id="UP000663722">
    <property type="component" value="Chromosome"/>
</dbReference>
<organism evidence="2 3">
    <name type="scientific">Desulfonema magnum</name>
    <dbReference type="NCBI Taxonomy" id="45655"/>
    <lineage>
        <taxon>Bacteria</taxon>
        <taxon>Pseudomonadati</taxon>
        <taxon>Thermodesulfobacteriota</taxon>
        <taxon>Desulfobacteria</taxon>
        <taxon>Desulfobacterales</taxon>
        <taxon>Desulfococcaceae</taxon>
        <taxon>Desulfonema</taxon>
    </lineage>
</organism>
<dbReference type="KEGG" id="dmm:dnm_031400"/>
<evidence type="ECO:0000313" key="2">
    <source>
        <dbReference type="EMBL" id="QTA87112.1"/>
    </source>
</evidence>
<dbReference type="EMBL" id="CP061800">
    <property type="protein sequence ID" value="QTA87112.1"/>
    <property type="molecule type" value="Genomic_DNA"/>
</dbReference>
<dbReference type="GO" id="GO:0006950">
    <property type="term" value="P:response to stress"/>
    <property type="evidence" value="ECO:0007669"/>
    <property type="project" value="TreeGrafter"/>
</dbReference>
<dbReference type="Gene3D" id="1.10.10.10">
    <property type="entry name" value="Winged helix-like DNA-binding domain superfamily/Winged helix DNA-binding domain"/>
    <property type="match status" value="1"/>
</dbReference>
<dbReference type="PRINTS" id="PR00598">
    <property type="entry name" value="HTHMARR"/>
</dbReference>
<dbReference type="PROSITE" id="PS50995">
    <property type="entry name" value="HTH_MARR_2"/>
    <property type="match status" value="1"/>
</dbReference>
<dbReference type="Pfam" id="PF01047">
    <property type="entry name" value="MarR"/>
    <property type="match status" value="1"/>
</dbReference>
<dbReference type="InterPro" id="IPR036388">
    <property type="entry name" value="WH-like_DNA-bd_sf"/>
</dbReference>
<name>A0A975BK34_9BACT</name>
<gene>
    <name evidence="2" type="ORF">dnm_031400</name>
</gene>
<dbReference type="InterPro" id="IPR039422">
    <property type="entry name" value="MarR/SlyA-like"/>
</dbReference>
<dbReference type="PANTHER" id="PTHR33164:SF43">
    <property type="entry name" value="HTH-TYPE TRANSCRIPTIONAL REPRESSOR YETL"/>
    <property type="match status" value="1"/>
</dbReference>
<proteinExistence type="predicted"/>
<evidence type="ECO:0000313" key="3">
    <source>
        <dbReference type="Proteomes" id="UP000663722"/>
    </source>
</evidence>
<dbReference type="SUPFAM" id="SSF46785">
    <property type="entry name" value="Winged helix' DNA-binding domain"/>
    <property type="match status" value="1"/>
</dbReference>
<dbReference type="SMART" id="SM00347">
    <property type="entry name" value="HTH_MARR"/>
    <property type="match status" value="1"/>
</dbReference>
<dbReference type="RefSeq" id="WP_207682448.1">
    <property type="nucleotide sequence ID" value="NZ_CP061800.1"/>
</dbReference>
<dbReference type="AlphaFoldDB" id="A0A975BK34"/>
<reference evidence="2" key="1">
    <citation type="journal article" date="2021" name="Microb. Physiol.">
        <title>Proteogenomic Insights into the Physiology of Marine, Sulfate-Reducing, Filamentous Desulfonema limicola and Desulfonema magnum.</title>
        <authorList>
            <person name="Schnaars V."/>
            <person name="Wohlbrand L."/>
            <person name="Scheve S."/>
            <person name="Hinrichs C."/>
            <person name="Reinhardt R."/>
            <person name="Rabus R."/>
        </authorList>
    </citation>
    <scope>NUCLEOTIDE SEQUENCE</scope>
    <source>
        <strain evidence="2">4be13</strain>
    </source>
</reference>
<keyword evidence="3" id="KW-1185">Reference proteome</keyword>
<protein>
    <submittedName>
        <fullName evidence="2">Transcriptional regulator, MarR family</fullName>
    </submittedName>
</protein>
<accession>A0A975BK34</accession>
<sequence length="150" mass="17471">MSDSTYSSDMSIDERVMMAIVRVAERFKKEASAILKNYELTFPQYNVLRVLDASKDGQNTMKNINRIMLVSSANMTGITKRLEKIGFINRKNVPEDDRLKSLELTEKGRLVLRRISDKKEDIVKKYLAKYSNEQKSELLVMLREILYLEN</sequence>